<protein>
    <recommendedName>
        <fullName evidence="1">Immunity MXAN-0049 protein domain-containing protein</fullName>
    </recommendedName>
</protein>
<gene>
    <name evidence="2" type="ORF">MNBD_GAMMA09-3871</name>
</gene>
<reference evidence="2" key="1">
    <citation type="submission" date="2018-06" db="EMBL/GenBank/DDBJ databases">
        <authorList>
            <person name="Zhirakovskaya E."/>
        </authorList>
    </citation>
    <scope>NUCLEOTIDE SEQUENCE</scope>
</reference>
<feature type="domain" description="Immunity MXAN-0049 protein" evidence="1">
    <location>
        <begin position="41"/>
        <end position="176"/>
    </location>
</feature>
<name>A0A3B0XIY7_9ZZZZ</name>
<dbReference type="Pfam" id="PF07791">
    <property type="entry name" value="Imm11"/>
    <property type="match status" value="1"/>
</dbReference>
<proteinExistence type="predicted"/>
<dbReference type="AlphaFoldDB" id="A0A3B0XIY7"/>
<accession>A0A3B0XIY7</accession>
<sequence length="180" mass="19785">MVYFELDGNSAMMTTTVTSVNSTHKSLISGCIIDEETEKLPYVFTYDDPAGNPVPDFFKGKNIMSMKMLNVLKGCGVENIQVLPLTLIDKNSKRKREDYIVFNIIGLVSCAGQGESNFSPFDGGDFYQKRVINAEGVKGLSIFRVKESTINIIVSEDVAKALDVSEIRGIILTSVADIVE</sequence>
<dbReference type="EMBL" id="UOFI01000014">
    <property type="protein sequence ID" value="VAW61689.1"/>
    <property type="molecule type" value="Genomic_DNA"/>
</dbReference>
<organism evidence="2">
    <name type="scientific">hydrothermal vent metagenome</name>
    <dbReference type="NCBI Taxonomy" id="652676"/>
    <lineage>
        <taxon>unclassified sequences</taxon>
        <taxon>metagenomes</taxon>
        <taxon>ecological metagenomes</taxon>
    </lineage>
</organism>
<dbReference type="InterPro" id="IPR012433">
    <property type="entry name" value="Imm11"/>
</dbReference>
<evidence type="ECO:0000259" key="1">
    <source>
        <dbReference type="Pfam" id="PF07791"/>
    </source>
</evidence>
<evidence type="ECO:0000313" key="2">
    <source>
        <dbReference type="EMBL" id="VAW61689.1"/>
    </source>
</evidence>